<proteinExistence type="predicted"/>
<protein>
    <submittedName>
        <fullName evidence="6">3289_t:CDS:1</fullName>
    </submittedName>
</protein>
<dbReference type="AlphaFoldDB" id="A0A9W4WP33"/>
<keyword evidence="4 5" id="KW-0472">Membrane</keyword>
<evidence type="ECO:0000313" key="7">
    <source>
        <dbReference type="Proteomes" id="UP001153678"/>
    </source>
</evidence>
<evidence type="ECO:0000256" key="3">
    <source>
        <dbReference type="ARBA" id="ARBA00022989"/>
    </source>
</evidence>
<dbReference type="OrthoDB" id="1277691at2759"/>
<feature type="transmembrane region" description="Helical" evidence="5">
    <location>
        <begin position="60"/>
        <end position="83"/>
    </location>
</feature>
<comment type="caution">
    <text evidence="6">The sequence shown here is derived from an EMBL/GenBank/DDBJ whole genome shotgun (WGS) entry which is preliminary data.</text>
</comment>
<dbReference type="EMBL" id="CAMKVN010000471">
    <property type="protein sequence ID" value="CAI2168306.1"/>
    <property type="molecule type" value="Genomic_DNA"/>
</dbReference>
<feature type="transmembrane region" description="Helical" evidence="5">
    <location>
        <begin position="95"/>
        <end position="115"/>
    </location>
</feature>
<accession>A0A9W4WP33</accession>
<dbReference type="GO" id="GO:0016020">
    <property type="term" value="C:membrane"/>
    <property type="evidence" value="ECO:0007669"/>
    <property type="project" value="UniProtKB-SubCell"/>
</dbReference>
<dbReference type="Pfam" id="PF01027">
    <property type="entry name" value="Bax1-I"/>
    <property type="match status" value="1"/>
</dbReference>
<keyword evidence="3 5" id="KW-1133">Transmembrane helix</keyword>
<evidence type="ECO:0000256" key="4">
    <source>
        <dbReference type="ARBA" id="ARBA00023136"/>
    </source>
</evidence>
<reference evidence="6" key="1">
    <citation type="submission" date="2022-08" db="EMBL/GenBank/DDBJ databases">
        <authorList>
            <person name="Kallberg Y."/>
            <person name="Tangrot J."/>
            <person name="Rosling A."/>
        </authorList>
    </citation>
    <scope>NUCLEOTIDE SEQUENCE</scope>
    <source>
        <strain evidence="6">Wild A</strain>
    </source>
</reference>
<evidence type="ECO:0000256" key="5">
    <source>
        <dbReference type="SAM" id="Phobius"/>
    </source>
</evidence>
<feature type="transmembrane region" description="Helical" evidence="5">
    <location>
        <begin position="37"/>
        <end position="54"/>
    </location>
</feature>
<dbReference type="Proteomes" id="UP001153678">
    <property type="component" value="Unassembled WGS sequence"/>
</dbReference>
<comment type="subcellular location">
    <subcellularLocation>
        <location evidence="1">Membrane</location>
        <topology evidence="1">Multi-pass membrane protein</topology>
    </subcellularLocation>
</comment>
<evidence type="ECO:0000256" key="1">
    <source>
        <dbReference type="ARBA" id="ARBA00004141"/>
    </source>
</evidence>
<dbReference type="InterPro" id="IPR006214">
    <property type="entry name" value="Bax_inhibitor_1-related"/>
</dbReference>
<evidence type="ECO:0000313" key="6">
    <source>
        <dbReference type="EMBL" id="CAI2168306.1"/>
    </source>
</evidence>
<evidence type="ECO:0000256" key="2">
    <source>
        <dbReference type="ARBA" id="ARBA00022692"/>
    </source>
</evidence>
<keyword evidence="7" id="KW-1185">Reference proteome</keyword>
<sequence length="120" mass="13062">MSTFFESNFGSRNSSTFEAFKNVSDLTKPIQQHLIKVYATLATACLIAAVGSYAHISGLFLFGGGLLSFLIGFASLIGIMAFPDIPDNKNLRYGLLFNFAFMEGLSIGPLVDYALQIDYS</sequence>
<organism evidence="6 7">
    <name type="scientific">Funneliformis geosporum</name>
    <dbReference type="NCBI Taxonomy" id="1117311"/>
    <lineage>
        <taxon>Eukaryota</taxon>
        <taxon>Fungi</taxon>
        <taxon>Fungi incertae sedis</taxon>
        <taxon>Mucoromycota</taxon>
        <taxon>Glomeromycotina</taxon>
        <taxon>Glomeromycetes</taxon>
        <taxon>Glomerales</taxon>
        <taxon>Glomeraceae</taxon>
        <taxon>Funneliformis</taxon>
    </lineage>
</organism>
<name>A0A9W4WP33_9GLOM</name>
<keyword evidence="2 5" id="KW-0812">Transmembrane</keyword>
<gene>
    <name evidence="6" type="ORF">FWILDA_LOCUS3515</name>
</gene>